<keyword evidence="2" id="KW-0479">Metal-binding</keyword>
<dbReference type="Proteomes" id="UP000031599">
    <property type="component" value="Unassembled WGS sequence"/>
</dbReference>
<keyword evidence="4" id="KW-0862">Zinc</keyword>
<dbReference type="GO" id="GO:0046872">
    <property type="term" value="F:metal ion binding"/>
    <property type="evidence" value="ECO:0007669"/>
    <property type="project" value="UniProtKB-KW"/>
</dbReference>
<dbReference type="CDD" id="cd06251">
    <property type="entry name" value="M14_ASTE_ASPA-like"/>
    <property type="match status" value="1"/>
</dbReference>
<evidence type="ECO:0000256" key="4">
    <source>
        <dbReference type="ARBA" id="ARBA00022833"/>
    </source>
</evidence>
<sequence length="346" mass="37577">MSMSPSAPATVVERFEPEEWPAGQISRLLLQLAHDGLSRPIELPVLVARGAKPGPILGLTAALHGNELNGIPVIRRLFERLDPKTLRGTVVGVIVVNVPGYLNHERGYGQWDLNHMFPGNPRGNAASVYVSRLVDRLVRRLNLLVDLHTASVGRVNSLYVRADMTNPEAARIAYLQRPQIIVHNPPSDMTLRGAAAELGIPAVTVEIGNPQRFHSDYIKRTLTGLRAVLADQHMIRTRAVKLGPPPVLCERSYWTYTDHGGLLEVSPEVTEHVEAGQTVARLTTPFGDLIAEYAVPEAGVVVGHSVNPVAETGARILHVGVPAVDGDPRFHQREAVGSTESGSDED</sequence>
<reference evidence="6 7" key="1">
    <citation type="submission" date="2014-12" db="EMBL/GenBank/DDBJ databases">
        <title>Genome assembly of Enhygromyxa salina DSM 15201.</title>
        <authorList>
            <person name="Sharma G."/>
            <person name="Subramanian S."/>
        </authorList>
    </citation>
    <scope>NUCLEOTIDE SEQUENCE [LARGE SCALE GENOMIC DNA]</scope>
    <source>
        <strain evidence="6 7">DSM 15201</strain>
    </source>
</reference>
<evidence type="ECO:0000259" key="5">
    <source>
        <dbReference type="Pfam" id="PF24827"/>
    </source>
</evidence>
<dbReference type="SUPFAM" id="SSF53187">
    <property type="entry name" value="Zn-dependent exopeptidases"/>
    <property type="match status" value="1"/>
</dbReference>
<organism evidence="6 7">
    <name type="scientific">Enhygromyxa salina</name>
    <dbReference type="NCBI Taxonomy" id="215803"/>
    <lineage>
        <taxon>Bacteria</taxon>
        <taxon>Pseudomonadati</taxon>
        <taxon>Myxococcota</taxon>
        <taxon>Polyangia</taxon>
        <taxon>Nannocystales</taxon>
        <taxon>Nannocystaceae</taxon>
        <taxon>Enhygromyxa</taxon>
    </lineage>
</organism>
<dbReference type="InterPro" id="IPR055438">
    <property type="entry name" value="AstE_AspA_cat"/>
</dbReference>
<dbReference type="GO" id="GO:0016788">
    <property type="term" value="F:hydrolase activity, acting on ester bonds"/>
    <property type="evidence" value="ECO:0007669"/>
    <property type="project" value="InterPro"/>
</dbReference>
<dbReference type="EMBL" id="JMCC02000031">
    <property type="protein sequence ID" value="KIG16880.1"/>
    <property type="molecule type" value="Genomic_DNA"/>
</dbReference>
<evidence type="ECO:0000256" key="3">
    <source>
        <dbReference type="ARBA" id="ARBA00022801"/>
    </source>
</evidence>
<dbReference type="InterPro" id="IPR053138">
    <property type="entry name" value="N-alpha-Ac-DABA_deacetylase"/>
</dbReference>
<evidence type="ECO:0000256" key="1">
    <source>
        <dbReference type="ARBA" id="ARBA00001947"/>
    </source>
</evidence>
<dbReference type="PANTHER" id="PTHR37326:SF1">
    <property type="entry name" value="BLL3975 PROTEIN"/>
    <property type="match status" value="1"/>
</dbReference>
<dbReference type="PANTHER" id="PTHR37326">
    <property type="entry name" value="BLL3975 PROTEIN"/>
    <property type="match status" value="1"/>
</dbReference>
<evidence type="ECO:0000256" key="2">
    <source>
        <dbReference type="ARBA" id="ARBA00022723"/>
    </source>
</evidence>
<gene>
    <name evidence="6" type="ORF">DB30_04042</name>
</gene>
<dbReference type="GO" id="GO:0016811">
    <property type="term" value="F:hydrolase activity, acting on carbon-nitrogen (but not peptide) bonds, in linear amides"/>
    <property type="evidence" value="ECO:0007669"/>
    <property type="project" value="InterPro"/>
</dbReference>
<dbReference type="Gene3D" id="3.40.630.10">
    <property type="entry name" value="Zn peptidases"/>
    <property type="match status" value="1"/>
</dbReference>
<dbReference type="AlphaFoldDB" id="A0A0C2D596"/>
<dbReference type="InterPro" id="IPR043795">
    <property type="entry name" value="N-alpha-Ac-DABA-like"/>
</dbReference>
<dbReference type="Pfam" id="PF24827">
    <property type="entry name" value="AstE_AspA_cat"/>
    <property type="match status" value="1"/>
</dbReference>
<proteinExistence type="predicted"/>
<protein>
    <submittedName>
        <fullName evidence="6">Putative deacylase</fullName>
    </submittedName>
</protein>
<evidence type="ECO:0000313" key="6">
    <source>
        <dbReference type="EMBL" id="KIG16880.1"/>
    </source>
</evidence>
<evidence type="ECO:0000313" key="7">
    <source>
        <dbReference type="Proteomes" id="UP000031599"/>
    </source>
</evidence>
<feature type="domain" description="Succinylglutamate desuccinylase/Aspartoacylase catalytic" evidence="5">
    <location>
        <begin position="54"/>
        <end position="230"/>
    </location>
</feature>
<keyword evidence="3" id="KW-0378">Hydrolase</keyword>
<comment type="caution">
    <text evidence="6">The sequence shown here is derived from an EMBL/GenBank/DDBJ whole genome shotgun (WGS) entry which is preliminary data.</text>
</comment>
<dbReference type="PIRSF" id="PIRSF039012">
    <property type="entry name" value="ASP"/>
    <property type="match status" value="1"/>
</dbReference>
<comment type="cofactor">
    <cofactor evidence="1">
        <name>Zn(2+)</name>
        <dbReference type="ChEBI" id="CHEBI:29105"/>
    </cofactor>
</comment>
<name>A0A0C2D596_9BACT</name>
<accession>A0A0C2D596</accession>